<evidence type="ECO:0000313" key="2">
    <source>
        <dbReference type="Proteomes" id="UP000053257"/>
    </source>
</evidence>
<accession>A0A0C3S2D3</accession>
<keyword evidence="2" id="KW-1185">Reference proteome</keyword>
<gene>
    <name evidence="1" type="ORF">PHLGIDRAFT_225657</name>
</gene>
<organism evidence="1 2">
    <name type="scientific">Phlebiopsis gigantea (strain 11061_1 CR5-6)</name>
    <name type="common">White-rot fungus</name>
    <name type="synonym">Peniophora gigantea</name>
    <dbReference type="NCBI Taxonomy" id="745531"/>
    <lineage>
        <taxon>Eukaryota</taxon>
        <taxon>Fungi</taxon>
        <taxon>Dikarya</taxon>
        <taxon>Basidiomycota</taxon>
        <taxon>Agaricomycotina</taxon>
        <taxon>Agaricomycetes</taxon>
        <taxon>Polyporales</taxon>
        <taxon>Phanerochaetaceae</taxon>
        <taxon>Phlebiopsis</taxon>
    </lineage>
</organism>
<sequence length="157" mass="17920">MWVWRSMVVRMPRSSPSVHEPYTLVICVCYVTIIAFLREETYSGHNIPCSIRHTLSGGEADEIPAREPVELRCPVALLPHGSMVGRDLLNFTYWVGSVTLYHVRRMRDIDTIRYHNVHRGVTFSPVSVAHLRSSQYSSHSQGSFPWISLCSTPYRGT</sequence>
<dbReference type="AlphaFoldDB" id="A0A0C3S2D3"/>
<dbReference type="Proteomes" id="UP000053257">
    <property type="component" value="Unassembled WGS sequence"/>
</dbReference>
<evidence type="ECO:0000313" key="1">
    <source>
        <dbReference type="EMBL" id="KIP03767.1"/>
    </source>
</evidence>
<dbReference type="EMBL" id="KN840601">
    <property type="protein sequence ID" value="KIP03767.1"/>
    <property type="molecule type" value="Genomic_DNA"/>
</dbReference>
<name>A0A0C3S2D3_PHLG1</name>
<protein>
    <submittedName>
        <fullName evidence="1">Uncharacterized protein</fullName>
    </submittedName>
</protein>
<proteinExistence type="predicted"/>
<reference evidence="1 2" key="1">
    <citation type="journal article" date="2014" name="PLoS Genet.">
        <title>Analysis of the Phlebiopsis gigantea genome, transcriptome and secretome provides insight into its pioneer colonization strategies of wood.</title>
        <authorList>
            <person name="Hori C."/>
            <person name="Ishida T."/>
            <person name="Igarashi K."/>
            <person name="Samejima M."/>
            <person name="Suzuki H."/>
            <person name="Master E."/>
            <person name="Ferreira P."/>
            <person name="Ruiz-Duenas F.J."/>
            <person name="Held B."/>
            <person name="Canessa P."/>
            <person name="Larrondo L.F."/>
            <person name="Schmoll M."/>
            <person name="Druzhinina I.S."/>
            <person name="Kubicek C.P."/>
            <person name="Gaskell J.A."/>
            <person name="Kersten P."/>
            <person name="St John F."/>
            <person name="Glasner J."/>
            <person name="Sabat G."/>
            <person name="Splinter BonDurant S."/>
            <person name="Syed K."/>
            <person name="Yadav J."/>
            <person name="Mgbeahuruike A.C."/>
            <person name="Kovalchuk A."/>
            <person name="Asiegbu F.O."/>
            <person name="Lackner G."/>
            <person name="Hoffmeister D."/>
            <person name="Rencoret J."/>
            <person name="Gutierrez A."/>
            <person name="Sun H."/>
            <person name="Lindquist E."/>
            <person name="Barry K."/>
            <person name="Riley R."/>
            <person name="Grigoriev I.V."/>
            <person name="Henrissat B."/>
            <person name="Kues U."/>
            <person name="Berka R.M."/>
            <person name="Martinez A.T."/>
            <person name="Covert S.F."/>
            <person name="Blanchette R.A."/>
            <person name="Cullen D."/>
        </authorList>
    </citation>
    <scope>NUCLEOTIDE SEQUENCE [LARGE SCALE GENOMIC DNA]</scope>
    <source>
        <strain evidence="1 2">11061_1 CR5-6</strain>
    </source>
</reference>
<dbReference type="HOGENOM" id="CLU_1678565_0_0_1"/>